<dbReference type="Proteomes" id="UP000184188">
    <property type="component" value="Unassembled WGS sequence"/>
</dbReference>
<dbReference type="GeneID" id="34614545"/>
<dbReference type="EMBL" id="KV878346">
    <property type="protein sequence ID" value="OJJ45149.1"/>
    <property type="molecule type" value="Genomic_DNA"/>
</dbReference>
<feature type="transmembrane region" description="Helical" evidence="9">
    <location>
        <begin position="611"/>
        <end position="631"/>
    </location>
</feature>
<dbReference type="PANTHER" id="PTHR33938">
    <property type="entry name" value="FERULOYL ESTERASE B-RELATED"/>
    <property type="match status" value="1"/>
</dbReference>
<keyword evidence="9" id="KW-1133">Transmembrane helix</keyword>
<organism evidence="10 11">
    <name type="scientific">Penicilliopsis zonata CBS 506.65</name>
    <dbReference type="NCBI Taxonomy" id="1073090"/>
    <lineage>
        <taxon>Eukaryota</taxon>
        <taxon>Fungi</taxon>
        <taxon>Dikarya</taxon>
        <taxon>Ascomycota</taxon>
        <taxon>Pezizomycotina</taxon>
        <taxon>Eurotiomycetes</taxon>
        <taxon>Eurotiomycetidae</taxon>
        <taxon>Eurotiales</taxon>
        <taxon>Aspergillaceae</taxon>
        <taxon>Penicilliopsis</taxon>
    </lineage>
</organism>
<evidence type="ECO:0000256" key="1">
    <source>
        <dbReference type="ARBA" id="ARBA00006249"/>
    </source>
</evidence>
<evidence type="ECO:0000313" key="10">
    <source>
        <dbReference type="EMBL" id="OJJ45149.1"/>
    </source>
</evidence>
<dbReference type="InterPro" id="IPR029058">
    <property type="entry name" value="AB_hydrolase_fold"/>
</dbReference>
<name>A0A1L9SD98_9EURO</name>
<dbReference type="SUPFAM" id="SSF53474">
    <property type="entry name" value="alpha/beta-Hydrolases"/>
    <property type="match status" value="1"/>
</dbReference>
<evidence type="ECO:0000256" key="9">
    <source>
        <dbReference type="SAM" id="Phobius"/>
    </source>
</evidence>
<dbReference type="GO" id="GO:0046872">
    <property type="term" value="F:metal ion binding"/>
    <property type="evidence" value="ECO:0007669"/>
    <property type="project" value="UniProtKB-KW"/>
</dbReference>
<keyword evidence="2" id="KW-0719">Serine esterase</keyword>
<dbReference type="VEuPathDB" id="FungiDB:ASPZODRAFT_27150"/>
<evidence type="ECO:0000256" key="6">
    <source>
        <dbReference type="ARBA" id="ARBA00022837"/>
    </source>
</evidence>
<dbReference type="EC" id="3.1.1.-" evidence="8"/>
<evidence type="ECO:0000256" key="3">
    <source>
        <dbReference type="ARBA" id="ARBA00022723"/>
    </source>
</evidence>
<dbReference type="Pfam" id="PF07519">
    <property type="entry name" value="Tannase"/>
    <property type="match status" value="1"/>
</dbReference>
<keyword evidence="7" id="KW-1015">Disulfide bond</keyword>
<proteinExistence type="inferred from homology"/>
<dbReference type="OrthoDB" id="3039123at2759"/>
<evidence type="ECO:0000256" key="7">
    <source>
        <dbReference type="ARBA" id="ARBA00023157"/>
    </source>
</evidence>
<accession>A0A1L9SD98</accession>
<dbReference type="InterPro" id="IPR011118">
    <property type="entry name" value="Tannase/feruloyl_esterase"/>
</dbReference>
<dbReference type="GO" id="GO:0030600">
    <property type="term" value="F:feruloyl esterase activity"/>
    <property type="evidence" value="ECO:0007669"/>
    <property type="project" value="UniProtKB-ARBA"/>
</dbReference>
<reference evidence="11" key="1">
    <citation type="journal article" date="2017" name="Genome Biol.">
        <title>Comparative genomics reveals high biological diversity and specific adaptations in the industrially and medically important fungal genus Aspergillus.</title>
        <authorList>
            <person name="de Vries R.P."/>
            <person name="Riley R."/>
            <person name="Wiebenga A."/>
            <person name="Aguilar-Osorio G."/>
            <person name="Amillis S."/>
            <person name="Uchima C.A."/>
            <person name="Anderluh G."/>
            <person name="Asadollahi M."/>
            <person name="Askin M."/>
            <person name="Barry K."/>
            <person name="Battaglia E."/>
            <person name="Bayram O."/>
            <person name="Benocci T."/>
            <person name="Braus-Stromeyer S.A."/>
            <person name="Caldana C."/>
            <person name="Canovas D."/>
            <person name="Cerqueira G.C."/>
            <person name="Chen F."/>
            <person name="Chen W."/>
            <person name="Choi C."/>
            <person name="Clum A."/>
            <person name="Dos Santos R.A."/>
            <person name="Damasio A.R."/>
            <person name="Diallinas G."/>
            <person name="Emri T."/>
            <person name="Fekete E."/>
            <person name="Flipphi M."/>
            <person name="Freyberg S."/>
            <person name="Gallo A."/>
            <person name="Gournas C."/>
            <person name="Habgood R."/>
            <person name="Hainaut M."/>
            <person name="Harispe M.L."/>
            <person name="Henrissat B."/>
            <person name="Hilden K.S."/>
            <person name="Hope R."/>
            <person name="Hossain A."/>
            <person name="Karabika E."/>
            <person name="Karaffa L."/>
            <person name="Karanyi Z."/>
            <person name="Krasevec N."/>
            <person name="Kuo A."/>
            <person name="Kusch H."/>
            <person name="LaButti K."/>
            <person name="Lagendijk E.L."/>
            <person name="Lapidus A."/>
            <person name="Levasseur A."/>
            <person name="Lindquist E."/>
            <person name="Lipzen A."/>
            <person name="Logrieco A.F."/>
            <person name="MacCabe A."/>
            <person name="Maekelae M.R."/>
            <person name="Malavazi I."/>
            <person name="Melin P."/>
            <person name="Meyer V."/>
            <person name="Mielnichuk N."/>
            <person name="Miskei M."/>
            <person name="Molnar A.P."/>
            <person name="Mule G."/>
            <person name="Ngan C.Y."/>
            <person name="Orejas M."/>
            <person name="Orosz E."/>
            <person name="Ouedraogo J.P."/>
            <person name="Overkamp K.M."/>
            <person name="Park H.-S."/>
            <person name="Perrone G."/>
            <person name="Piumi F."/>
            <person name="Punt P.J."/>
            <person name="Ram A.F."/>
            <person name="Ramon A."/>
            <person name="Rauscher S."/>
            <person name="Record E."/>
            <person name="Riano-Pachon D.M."/>
            <person name="Robert V."/>
            <person name="Roehrig J."/>
            <person name="Ruller R."/>
            <person name="Salamov A."/>
            <person name="Salih N.S."/>
            <person name="Samson R.A."/>
            <person name="Sandor E."/>
            <person name="Sanguinetti M."/>
            <person name="Schuetze T."/>
            <person name="Sepcic K."/>
            <person name="Shelest E."/>
            <person name="Sherlock G."/>
            <person name="Sophianopoulou V."/>
            <person name="Squina F.M."/>
            <person name="Sun H."/>
            <person name="Susca A."/>
            <person name="Todd R.B."/>
            <person name="Tsang A."/>
            <person name="Unkles S.E."/>
            <person name="van de Wiele N."/>
            <person name="van Rossen-Uffink D."/>
            <person name="Oliveira J.V."/>
            <person name="Vesth T.C."/>
            <person name="Visser J."/>
            <person name="Yu J.-H."/>
            <person name="Zhou M."/>
            <person name="Andersen M.R."/>
            <person name="Archer D.B."/>
            <person name="Baker S.E."/>
            <person name="Benoit I."/>
            <person name="Brakhage A.A."/>
            <person name="Braus G.H."/>
            <person name="Fischer R."/>
            <person name="Frisvad J.C."/>
            <person name="Goldman G.H."/>
            <person name="Houbraken J."/>
            <person name="Oakley B."/>
            <person name="Pocsi I."/>
            <person name="Scazzocchio C."/>
            <person name="Seiboth B."/>
            <person name="vanKuyk P.A."/>
            <person name="Wortman J."/>
            <person name="Dyer P.S."/>
            <person name="Grigoriev I.V."/>
        </authorList>
    </citation>
    <scope>NUCLEOTIDE SEQUENCE [LARGE SCALE GENOMIC DNA]</scope>
    <source>
        <strain evidence="11">CBS 506.65</strain>
    </source>
</reference>
<comment type="similarity">
    <text evidence="1 8">Belongs to the tannase family.</text>
</comment>
<dbReference type="PANTHER" id="PTHR33938:SF16">
    <property type="entry name" value="CARBOXYLIC ESTER HYDROLASE"/>
    <property type="match status" value="1"/>
</dbReference>
<keyword evidence="4 8" id="KW-0732">Signal</keyword>
<protein>
    <recommendedName>
        <fullName evidence="8">Carboxylic ester hydrolase</fullName>
        <ecNumber evidence="8">3.1.1.-</ecNumber>
    </recommendedName>
</protein>
<keyword evidence="9" id="KW-0812">Transmembrane</keyword>
<dbReference type="RefSeq" id="XP_022579659.1">
    <property type="nucleotide sequence ID" value="XM_022728081.1"/>
</dbReference>
<gene>
    <name evidence="10" type="ORF">ASPZODRAFT_27150</name>
</gene>
<keyword evidence="6" id="KW-0106">Calcium</keyword>
<evidence type="ECO:0000256" key="2">
    <source>
        <dbReference type="ARBA" id="ARBA00022487"/>
    </source>
</evidence>
<keyword evidence="9" id="KW-0472">Membrane</keyword>
<feature type="chain" id="PRO_5011813136" description="Carboxylic ester hydrolase" evidence="8">
    <location>
        <begin position="19"/>
        <end position="634"/>
    </location>
</feature>
<feature type="signal peptide" evidence="8">
    <location>
        <begin position="1"/>
        <end position="18"/>
    </location>
</feature>
<dbReference type="AlphaFoldDB" id="A0A1L9SD98"/>
<sequence length="634" mass="70333">MHKPTLLAATMSAAAAHAASLTDICTTSYIESKLPTSDFNEGIEIDSSSVTAAVVYNASSSGSYFFPATNFDFCNVTFAYTHEGLNDTVQLNYWLPAPSSFANRFLATGGGGYAINSGLTVSGSLPGGLVYGAAAGLTDGGFGGFDNQFQAVDLLANGTLNWQEMTMFGYQAIYEMTIVGKALTSNVYNVSDSEKLYSYYQGCSEGGREGWSQVQRFGDELDGAIIGAPAFRYAHQQIQHMYSNVVELTEEYYPPPCEFTKIMNETIAACDGLDGLVDGVIARTDLCILHFDISTLVGVPYDCPATAATRLPAEPAYPAQTGNVTAQGVRVAQTILEGLHDSKGHQAYFSYQPGATFTDGATQYDNETDSWVLDIDSLGAIFPERYLFLTEEMTMDSLTNVTYDTLIEWMNWAWQKYDSTLQTTWPDLTPFNVAGGKVLHFHGEADSSVPTASSVRYWESVRQIMYPKMDYLESAEALNEWYRLYIIPGAVHCAPNSDEPNSPFPTTNMAVMIDWVEKGVVPERLNATMPYNDDKEVEICTWPLRPLWHGNDSVMDCVYDPESLATWHYDLDAFKLPLLATAWDYNSDTCYMIEGEFTTPAVAIPYLSSVFYVYLDFYFYVYASFYLYCIFQCR</sequence>
<keyword evidence="3" id="KW-0479">Metal-binding</keyword>
<evidence type="ECO:0000256" key="8">
    <source>
        <dbReference type="RuleBase" id="RU361238"/>
    </source>
</evidence>
<keyword evidence="5 8" id="KW-0378">Hydrolase</keyword>
<evidence type="ECO:0000256" key="4">
    <source>
        <dbReference type="ARBA" id="ARBA00022729"/>
    </source>
</evidence>
<keyword evidence="11" id="KW-1185">Reference proteome</keyword>
<evidence type="ECO:0000256" key="5">
    <source>
        <dbReference type="ARBA" id="ARBA00022801"/>
    </source>
</evidence>
<evidence type="ECO:0000313" key="11">
    <source>
        <dbReference type="Proteomes" id="UP000184188"/>
    </source>
</evidence>